<feature type="topological domain" description="Periplasmic" evidence="9">
    <location>
        <position position="379"/>
    </location>
</feature>
<dbReference type="HAMAP" id="MF_01436">
    <property type="entry name" value="MFS_EntS"/>
    <property type="match status" value="1"/>
</dbReference>
<feature type="topological domain" description="Cytoplasmic" evidence="9">
    <location>
        <begin position="1"/>
        <end position="21"/>
    </location>
</feature>
<dbReference type="Gene3D" id="1.20.1250.20">
    <property type="entry name" value="MFS general substrate transporter like domains"/>
    <property type="match status" value="1"/>
</dbReference>
<dbReference type="STRING" id="61652.AXX16_3116"/>
<dbReference type="InterPro" id="IPR023722">
    <property type="entry name" value="Enterobactin_exp_EntS"/>
</dbReference>
<feature type="transmembrane region" description="Helical" evidence="11">
    <location>
        <begin position="111"/>
        <end position="139"/>
    </location>
</feature>
<evidence type="ECO:0000256" key="6">
    <source>
        <dbReference type="ARBA" id="ARBA00022989"/>
    </source>
</evidence>
<feature type="transmembrane region" description="Helical" evidence="11">
    <location>
        <begin position="86"/>
        <end position="105"/>
    </location>
</feature>
<keyword evidence="5 9" id="KW-0812">Transmembrane</keyword>
<dbReference type="InterPro" id="IPR036259">
    <property type="entry name" value="MFS_trans_sf"/>
</dbReference>
<feature type="transmembrane region" description="Helical" evidence="11">
    <location>
        <begin position="258"/>
        <end position="277"/>
    </location>
</feature>
<sequence>MAKPSFLLDFSLLKNNAHFRAIFCARMLSVFSLGMLAVGVPIQIQAMTGSTLQVGVAVALDGVGMFIGLMLGGVLADRFDRRKLILFARGTCGLGFVALSLNAFAPAPSLWALYLLAAWDGFFGALGMTALMAVIPLLVGRENLAAAGALSMITVRLGAILAPALGGVIIVAGGVGAAFAVAAAGTLGTLIPLTRLPTLRPQAQEPEHPLRALASGVQFVWRHKVVGSVVLLGMLMSIVGAVRILFPALAQETYQVGTSAVGLMYSAVPLGAMLGAFTSGWVPRFPRPGVLMLSAAICAFVAIASLGVFSSLLPALIALVCYGYANAIASLLQFTLIQSNTPDHLLGRVNSLGTAQDVTGDSLGALGLGVVGRVLTPLLSVLTFGGAAAAIGVLLACCVRTLRHCALPASPQEEEEEPAGGEPAAADSRP</sequence>
<feature type="topological domain" description="Cytoplasmic" evidence="9">
    <location>
        <begin position="131"/>
        <end position="156"/>
    </location>
</feature>
<evidence type="ECO:0000256" key="5">
    <source>
        <dbReference type="ARBA" id="ARBA00022692"/>
    </source>
</evidence>
<dbReference type="RefSeq" id="WP_054306125.1">
    <property type="nucleotide sequence ID" value="NZ_CAMIPJ010000001.1"/>
</dbReference>
<keyword evidence="4 9" id="KW-0997">Cell inner membrane</keyword>
<feature type="transmembrane region" description="Helical" evidence="11">
    <location>
        <begin position="289"/>
        <end position="309"/>
    </location>
</feature>
<dbReference type="NCBIfam" id="NF007792">
    <property type="entry name" value="PRK10489.1"/>
    <property type="match status" value="1"/>
</dbReference>
<feature type="topological domain" description="Periplasmic" evidence="9">
    <location>
        <position position="178"/>
    </location>
</feature>
<dbReference type="InterPro" id="IPR011701">
    <property type="entry name" value="MFS"/>
</dbReference>
<comment type="similarity">
    <text evidence="8">Belongs to the major facilitator superfamily. Drug:H(+) antiporter-3 (DHA3) (TC 2.A.1.21) family.</text>
</comment>
<keyword evidence="6 9" id="KW-1133">Transmembrane helix</keyword>
<dbReference type="EMBL" id="LR134155">
    <property type="protein sequence ID" value="VEA73435.1"/>
    <property type="molecule type" value="Genomic_DNA"/>
</dbReference>
<evidence type="ECO:0000256" key="4">
    <source>
        <dbReference type="ARBA" id="ARBA00022519"/>
    </source>
</evidence>
<dbReference type="Pfam" id="PF07690">
    <property type="entry name" value="MFS_1"/>
    <property type="match status" value="1"/>
</dbReference>
<comment type="caution">
    <text evidence="9">Lacks conserved residue(s) required for the propagation of feature annotation.</text>
</comment>
<dbReference type="GO" id="GO:0042931">
    <property type="term" value="F:enterobactin transmembrane transporter activity"/>
    <property type="evidence" value="ECO:0007669"/>
    <property type="project" value="InterPro"/>
</dbReference>
<dbReference type="AlphaFoldDB" id="A0A447QTU5"/>
<evidence type="ECO:0000256" key="10">
    <source>
        <dbReference type="SAM" id="MobiDB-lite"/>
    </source>
</evidence>
<keyword evidence="7 9" id="KW-0472">Membrane</keyword>
<feature type="topological domain" description="Periplasmic" evidence="9">
    <location>
        <begin position="309"/>
        <end position="314"/>
    </location>
</feature>
<evidence type="ECO:0000256" key="7">
    <source>
        <dbReference type="ARBA" id="ARBA00023136"/>
    </source>
</evidence>
<keyword evidence="2 9" id="KW-0813">Transport</keyword>
<dbReference type="GO" id="GO:0005886">
    <property type="term" value="C:plasma membrane"/>
    <property type="evidence" value="ECO:0007669"/>
    <property type="project" value="UniProtKB-SubCell"/>
</dbReference>
<feature type="topological domain" description="Cytoplasmic" evidence="9">
    <location>
        <begin position="279"/>
        <end position="288"/>
    </location>
</feature>
<dbReference type="SUPFAM" id="SSF103473">
    <property type="entry name" value="MFS general substrate transporter"/>
    <property type="match status" value="1"/>
</dbReference>
<name>A0A447QTU5_SERRU</name>
<comment type="subcellular location">
    <subcellularLocation>
        <location evidence="9">Cell inner membrane</location>
        <topology evidence="9">Multi-pass membrane protein</topology>
    </subcellularLocation>
    <subcellularLocation>
        <location evidence="1">Cell membrane</location>
        <topology evidence="1">Multi-pass membrane protein</topology>
    </subcellularLocation>
</comment>
<evidence type="ECO:0000256" key="3">
    <source>
        <dbReference type="ARBA" id="ARBA00022475"/>
    </source>
</evidence>
<feature type="transmembrane region" description="Helical" evidence="11">
    <location>
        <begin position="54"/>
        <end position="74"/>
    </location>
</feature>
<dbReference type="CDD" id="cd06173">
    <property type="entry name" value="MFS_MefA_like"/>
    <property type="match status" value="1"/>
</dbReference>
<feature type="compositionally biased region" description="Low complexity" evidence="10">
    <location>
        <begin position="420"/>
        <end position="430"/>
    </location>
</feature>
<gene>
    <name evidence="13" type="primary">entS_2</name>
    <name evidence="9" type="synonym">entS</name>
    <name evidence="13" type="ORF">NCTC9419_05064</name>
</gene>
<comment type="function">
    <text evidence="9">Component of an export pathway for enterobactin.</text>
</comment>
<feature type="transmembrane region" description="Helical" evidence="11">
    <location>
        <begin position="378"/>
        <end position="399"/>
    </location>
</feature>
<feature type="topological domain" description="Periplasmic" evidence="9">
    <location>
        <begin position="43"/>
        <end position="55"/>
    </location>
</feature>
<feature type="transmembrane region" description="Helical" evidence="11">
    <location>
        <begin position="225"/>
        <end position="246"/>
    </location>
</feature>
<dbReference type="InterPro" id="IPR020846">
    <property type="entry name" value="MFS_dom"/>
</dbReference>
<dbReference type="PANTHER" id="PTHR23513">
    <property type="entry name" value="INTEGRAL MEMBRANE EFFLUX PROTEIN-RELATED"/>
    <property type="match status" value="1"/>
</dbReference>
<feature type="region of interest" description="Disordered" evidence="10">
    <location>
        <begin position="409"/>
        <end position="430"/>
    </location>
</feature>
<feature type="topological domain" description="Periplasmic" evidence="9">
    <location>
        <begin position="105"/>
        <end position="109"/>
    </location>
</feature>
<feature type="transmembrane region" description="Helical" evidence="11">
    <location>
        <begin position="21"/>
        <end position="42"/>
    </location>
</feature>
<evidence type="ECO:0000256" key="2">
    <source>
        <dbReference type="ARBA" id="ARBA00022448"/>
    </source>
</evidence>
<keyword evidence="3 9" id="KW-1003">Cell membrane</keyword>
<dbReference type="GeneID" id="61765581"/>
<feature type="transmembrane region" description="Helical" evidence="11">
    <location>
        <begin position="160"/>
        <end position="191"/>
    </location>
</feature>
<feature type="topological domain" description="Cytoplasmic" evidence="9">
    <location>
        <begin position="338"/>
        <end position="357"/>
    </location>
</feature>
<comment type="similarity">
    <text evidence="9">Belongs to the major facilitator superfamily. EntS (TC 2.A.1.38) family.</text>
</comment>
<evidence type="ECO:0000256" key="1">
    <source>
        <dbReference type="ARBA" id="ARBA00004651"/>
    </source>
</evidence>
<feature type="topological domain" description="Cytoplasmic" evidence="9">
    <location>
        <begin position="77"/>
        <end position="83"/>
    </location>
</feature>
<evidence type="ECO:0000256" key="8">
    <source>
        <dbReference type="ARBA" id="ARBA00038075"/>
    </source>
</evidence>
<feature type="topological domain" description="Cytoplasmic" evidence="9">
    <location>
        <begin position="200"/>
        <end position="218"/>
    </location>
</feature>
<feature type="transmembrane region" description="Helical" evidence="11">
    <location>
        <begin position="316"/>
        <end position="337"/>
    </location>
</feature>
<dbReference type="Proteomes" id="UP000271603">
    <property type="component" value="Chromosome"/>
</dbReference>
<feature type="domain" description="Major facilitator superfamily (MFS) profile" evidence="12">
    <location>
        <begin position="18"/>
        <end position="404"/>
    </location>
</feature>
<accession>A0A447QTU5</accession>
<protein>
    <recommendedName>
        <fullName evidence="9">Enterobactin exporter EntS</fullName>
    </recommendedName>
</protein>
<evidence type="ECO:0000259" key="12">
    <source>
        <dbReference type="PROSITE" id="PS50850"/>
    </source>
</evidence>
<evidence type="ECO:0000256" key="11">
    <source>
        <dbReference type="SAM" id="Phobius"/>
    </source>
</evidence>
<proteinExistence type="inferred from homology"/>
<feature type="topological domain" description="Cytoplasmic" evidence="9">
    <location>
        <begin position="401"/>
        <end position="430"/>
    </location>
</feature>
<reference evidence="13 14" key="1">
    <citation type="submission" date="2018-12" db="EMBL/GenBank/DDBJ databases">
        <authorList>
            <consortium name="Pathogen Informatics"/>
        </authorList>
    </citation>
    <scope>NUCLEOTIDE SEQUENCE [LARGE SCALE GENOMIC DNA]</scope>
    <source>
        <strain evidence="13 14">NCTC9419</strain>
    </source>
</reference>
<dbReference type="PANTHER" id="PTHR23513:SF9">
    <property type="entry name" value="ENTEROBACTIN EXPORTER ENTS"/>
    <property type="match status" value="1"/>
</dbReference>
<evidence type="ECO:0000256" key="9">
    <source>
        <dbReference type="HAMAP-Rule" id="MF_01436"/>
    </source>
</evidence>
<dbReference type="PROSITE" id="PS50850">
    <property type="entry name" value="MFS"/>
    <property type="match status" value="1"/>
</dbReference>
<evidence type="ECO:0000313" key="14">
    <source>
        <dbReference type="Proteomes" id="UP000271603"/>
    </source>
</evidence>
<evidence type="ECO:0000313" key="13">
    <source>
        <dbReference type="EMBL" id="VEA73435.1"/>
    </source>
</evidence>
<organism evidence="13 14">
    <name type="scientific">Serratia rubidaea</name>
    <name type="common">Serratia marinorubra</name>
    <dbReference type="NCBI Taxonomy" id="61652"/>
    <lineage>
        <taxon>Bacteria</taxon>
        <taxon>Pseudomonadati</taxon>
        <taxon>Pseudomonadota</taxon>
        <taxon>Gammaproteobacteria</taxon>
        <taxon>Enterobacterales</taxon>
        <taxon>Yersiniaceae</taxon>
        <taxon>Serratia</taxon>
    </lineage>
</organism>